<dbReference type="EMBL" id="FOXO01000004">
    <property type="protein sequence ID" value="SFP60389.1"/>
    <property type="molecule type" value="Genomic_DNA"/>
</dbReference>
<dbReference type="RefSeq" id="WP_074884725.1">
    <property type="nucleotide sequence ID" value="NZ_FOXO01000004.1"/>
</dbReference>
<protein>
    <recommendedName>
        <fullName evidence="4">Clostripain</fullName>
    </recommendedName>
</protein>
<organism evidence="2 3">
    <name type="scientific">Butyrivibrio proteoclasticus</name>
    <dbReference type="NCBI Taxonomy" id="43305"/>
    <lineage>
        <taxon>Bacteria</taxon>
        <taxon>Bacillati</taxon>
        <taxon>Bacillota</taxon>
        <taxon>Clostridia</taxon>
        <taxon>Lachnospirales</taxon>
        <taxon>Lachnospiraceae</taxon>
        <taxon>Butyrivibrio</taxon>
    </lineage>
</organism>
<keyword evidence="1" id="KW-1133">Transmembrane helix</keyword>
<dbReference type="AlphaFoldDB" id="A0A1I5RPB6"/>
<dbReference type="Gene3D" id="3.40.50.11970">
    <property type="match status" value="1"/>
</dbReference>
<reference evidence="3" key="1">
    <citation type="submission" date="2016-10" db="EMBL/GenBank/DDBJ databases">
        <authorList>
            <person name="Varghese N."/>
            <person name="Submissions S."/>
        </authorList>
    </citation>
    <scope>NUCLEOTIDE SEQUENCE [LARGE SCALE GENOMIC DNA]</scope>
    <source>
        <strain evidence="3">P18</strain>
    </source>
</reference>
<evidence type="ECO:0000256" key="1">
    <source>
        <dbReference type="SAM" id="Phobius"/>
    </source>
</evidence>
<gene>
    <name evidence="2" type="ORF">SAMN04487928_104126</name>
</gene>
<accession>A0A1I5RPB6</accession>
<dbReference type="Proteomes" id="UP000182624">
    <property type="component" value="Unassembled WGS sequence"/>
</dbReference>
<keyword evidence="3" id="KW-1185">Reference proteome</keyword>
<dbReference type="PANTHER" id="PTHR37835">
    <property type="entry name" value="ALPHA-CLOSTRIPAIN"/>
    <property type="match status" value="1"/>
</dbReference>
<evidence type="ECO:0008006" key="4">
    <source>
        <dbReference type="Google" id="ProtNLM"/>
    </source>
</evidence>
<dbReference type="InterPro" id="IPR005077">
    <property type="entry name" value="Peptidase_C11"/>
</dbReference>
<evidence type="ECO:0000313" key="2">
    <source>
        <dbReference type="EMBL" id="SFP60389.1"/>
    </source>
</evidence>
<dbReference type="PANTHER" id="PTHR37835:SF1">
    <property type="entry name" value="ALPHA-CLOSTRIPAIN"/>
    <property type="match status" value="1"/>
</dbReference>
<evidence type="ECO:0000313" key="3">
    <source>
        <dbReference type="Proteomes" id="UP000182624"/>
    </source>
</evidence>
<keyword evidence="1" id="KW-0812">Transmembrane</keyword>
<name>A0A1I5RPB6_9FIRM</name>
<dbReference type="Pfam" id="PF03415">
    <property type="entry name" value="Peptidase_C11"/>
    <property type="match status" value="1"/>
</dbReference>
<keyword evidence="1" id="KW-0472">Membrane</keyword>
<proteinExistence type="predicted"/>
<sequence length="539" mass="61520">MLKKIGKTILILLAILGILFIVIMLIPTDDESPETVQTSDAVTEQSQENSALNPYADIDVVSVDTDAKSATIMIYMNGSDLESEAGEACEDIEEMLTSAIGNNVNVIIQTMGTKKWHGFGISSQTAQTYKVDNGNLVLVRDNLGQLDCTAKDTLSEFVGFCKTKYPADRYLFVFWNHGGGPVYGFGYDEWQDEDESLTIDEMAKAFAENSDIQFDMIGMDCCIMASMETCYALSPYCKYALLSEDFESGLGWNYNRWMKSFEENPGMATPLLGKYIIDDIITDNENEDGGDSACLALFNVSVATDLFNAWKNYAYKNEYKLLDKNYSRNHKAKGRAIEEWDFWGSDGSDVTLSDYYISDILALMESVDNNSDEAKKLMSVLKASVAYYGHTSDKNELTGLSVSLPYGDSDFYDKLKDVFKGISLDNEYIEWLGSFVSSDGYDDYYDYGGFEDDWSGWGSYESDYGFNYSSGGSGQYFFDGDDYENDWVYDHEEKIWYMYEDDVLYLYDDETNTLFYYDEYEDRYYYYDEDQDDWFEVEE</sequence>
<feature type="transmembrane region" description="Helical" evidence="1">
    <location>
        <begin position="9"/>
        <end position="27"/>
    </location>
</feature>
<dbReference type="OrthoDB" id="5507507at2"/>